<dbReference type="InterPro" id="IPR012910">
    <property type="entry name" value="Plug_dom"/>
</dbReference>
<keyword evidence="5 12" id="KW-0732">Signal</keyword>
<dbReference type="KEGG" id="gph:GEMMAAP_11095"/>
<evidence type="ECO:0008006" key="17">
    <source>
        <dbReference type="Google" id="ProtNLM"/>
    </source>
</evidence>
<dbReference type="InterPro" id="IPR037066">
    <property type="entry name" value="Plug_dom_sf"/>
</dbReference>
<keyword evidence="16" id="KW-1185">Reference proteome</keyword>
<keyword evidence="4 10" id="KW-0812">Transmembrane</keyword>
<dbReference type="InterPro" id="IPR008969">
    <property type="entry name" value="CarboxyPept-like_regulatory"/>
</dbReference>
<dbReference type="STRING" id="1379270.GEMMAAP_11095"/>
<dbReference type="PROSITE" id="PS52016">
    <property type="entry name" value="TONB_DEPENDENT_REC_3"/>
    <property type="match status" value="1"/>
</dbReference>
<dbReference type="Gene3D" id="2.40.170.20">
    <property type="entry name" value="TonB-dependent receptor, beta-barrel domain"/>
    <property type="match status" value="1"/>
</dbReference>
<gene>
    <name evidence="15" type="ORF">GEMMAAP_11095</name>
</gene>
<comment type="subcellular location">
    <subcellularLocation>
        <location evidence="1 10">Cell outer membrane</location>
        <topology evidence="1 10">Multi-pass membrane protein</topology>
    </subcellularLocation>
</comment>
<evidence type="ECO:0000256" key="9">
    <source>
        <dbReference type="ARBA" id="ARBA00023237"/>
    </source>
</evidence>
<evidence type="ECO:0000256" key="6">
    <source>
        <dbReference type="ARBA" id="ARBA00023077"/>
    </source>
</evidence>
<dbReference type="InterPro" id="IPR036942">
    <property type="entry name" value="Beta-barrel_TonB_sf"/>
</dbReference>
<evidence type="ECO:0000259" key="13">
    <source>
        <dbReference type="Pfam" id="PF00593"/>
    </source>
</evidence>
<dbReference type="EMBL" id="CP011454">
    <property type="protein sequence ID" value="AMW05210.1"/>
    <property type="molecule type" value="Genomic_DNA"/>
</dbReference>
<dbReference type="Pfam" id="PF07715">
    <property type="entry name" value="Plug"/>
    <property type="match status" value="1"/>
</dbReference>
<proteinExistence type="inferred from homology"/>
<evidence type="ECO:0000256" key="3">
    <source>
        <dbReference type="ARBA" id="ARBA00022452"/>
    </source>
</evidence>
<sequence length="853" mass="92240">MLLYTQFPPGGEFMQCFIRRLASGRAVIMALALAVIPSAAAAQSGSLSGLVTDSTKAPLPGTQVTVVGTRFGATTGLDGKYRVLGVPVGSYTIRVQRIGAVARTFENVAIAGEADTRLDITLQASALQLGGYVVSASRRVEKITEAPATVTRINADQLTYTVGNSFTAALKEVKGVDFFQTGIAAAGINARGFNSAFNNRMLQMEDNRIAVLPENGLPVGVFTTIPKVDIAGVEVLVGPGAALYGPDASNGVVTLLSKDPKQFKGLTLETAAGSNTMNVGDFNNRKPGQVSFSSFQFRYANVWNKIGFKVTGERIFAQDWQNQNTYAAAVAGGPLSREQGADWSTGYTRGGAALVYYFDNGARLEYQGGASNSNGIGVTSAGRNQLRNWGYWNQQVRFTSDHWFAQAYATRSLSGQTFALNGYSQNRQAPRFASLSDDSVKSLSGFPADGRMSAAEVQYNRTFPALFNTRVVSGVQYRRDEVSSKRVWLSDAVTGEDILMTQLGAYAQTETPINEQTKLVFGARYDDPEFYDPQFSPKAALLVSPTENSTFRLTFNRAFKSPTTLQTSFFFRDFAPGLGVFGNRDGITVKNAAGTTLRTLAPVVPEVNNTFELGYKAVLKDRLYIDVAGYVARYKSFLSPLVVVANPFAGANATFAFNTATNTKYTNAAGGEQIALTYYNLGEATLSGIDAGWRYVVNNKVNWTGTASVLKLDSIIQRPGDPLEATALNSPQAKFTTGMDARDLKWDAFGGFVLRFVKDYQFLSGVHNGRIPGFVAFDFNVGRKLNSHTTMNLSVQNAFACTSGTTTPPLFLNAALPATYQRGWGCGLGRRHIELLNMPSIGSMAFFGIRYDR</sequence>
<feature type="domain" description="TonB-dependent receptor plug" evidence="14">
    <location>
        <begin position="144"/>
        <end position="252"/>
    </location>
</feature>
<protein>
    <recommendedName>
        <fullName evidence="17">TonB-dependent receptor</fullName>
    </recommendedName>
</protein>
<feature type="chain" id="PRO_5007506940" description="TonB-dependent receptor" evidence="12">
    <location>
        <begin position="42"/>
        <end position="853"/>
    </location>
</feature>
<feature type="signal peptide" evidence="12">
    <location>
        <begin position="1"/>
        <end position="41"/>
    </location>
</feature>
<feature type="domain" description="TonB-dependent receptor-like beta-barrel" evidence="13">
    <location>
        <begin position="343"/>
        <end position="797"/>
    </location>
</feature>
<keyword evidence="2 10" id="KW-0813">Transport</keyword>
<dbReference type="Pfam" id="PF13620">
    <property type="entry name" value="CarboxypepD_reg"/>
    <property type="match status" value="1"/>
</dbReference>
<dbReference type="eggNOG" id="COG4771">
    <property type="taxonomic scope" value="Bacteria"/>
</dbReference>
<organism evidence="15 16">
    <name type="scientific">Gemmatimonas phototrophica</name>
    <dbReference type="NCBI Taxonomy" id="1379270"/>
    <lineage>
        <taxon>Bacteria</taxon>
        <taxon>Pseudomonadati</taxon>
        <taxon>Gemmatimonadota</taxon>
        <taxon>Gemmatimonadia</taxon>
        <taxon>Gemmatimonadales</taxon>
        <taxon>Gemmatimonadaceae</taxon>
        <taxon>Gemmatimonas</taxon>
    </lineage>
</organism>
<evidence type="ECO:0000256" key="7">
    <source>
        <dbReference type="ARBA" id="ARBA00023136"/>
    </source>
</evidence>
<evidence type="ECO:0000256" key="11">
    <source>
        <dbReference type="RuleBase" id="RU003357"/>
    </source>
</evidence>
<dbReference type="PANTHER" id="PTHR30069">
    <property type="entry name" value="TONB-DEPENDENT OUTER MEMBRANE RECEPTOR"/>
    <property type="match status" value="1"/>
</dbReference>
<evidence type="ECO:0000256" key="4">
    <source>
        <dbReference type="ARBA" id="ARBA00022692"/>
    </source>
</evidence>
<dbReference type="Proteomes" id="UP000076404">
    <property type="component" value="Chromosome"/>
</dbReference>
<dbReference type="GO" id="GO:0044718">
    <property type="term" value="P:siderophore transmembrane transport"/>
    <property type="evidence" value="ECO:0007669"/>
    <property type="project" value="TreeGrafter"/>
</dbReference>
<dbReference type="Pfam" id="PF00593">
    <property type="entry name" value="TonB_dep_Rec_b-barrel"/>
    <property type="match status" value="1"/>
</dbReference>
<evidence type="ECO:0000256" key="2">
    <source>
        <dbReference type="ARBA" id="ARBA00022448"/>
    </source>
</evidence>
<evidence type="ECO:0000256" key="12">
    <source>
        <dbReference type="SAM" id="SignalP"/>
    </source>
</evidence>
<evidence type="ECO:0000259" key="14">
    <source>
        <dbReference type="Pfam" id="PF07715"/>
    </source>
</evidence>
<keyword evidence="6 11" id="KW-0798">TonB box</keyword>
<dbReference type="GO" id="GO:0015344">
    <property type="term" value="F:siderophore uptake transmembrane transporter activity"/>
    <property type="evidence" value="ECO:0007669"/>
    <property type="project" value="TreeGrafter"/>
</dbReference>
<dbReference type="Gene3D" id="2.170.130.10">
    <property type="entry name" value="TonB-dependent receptor, plug domain"/>
    <property type="match status" value="1"/>
</dbReference>
<reference evidence="15 16" key="1">
    <citation type="journal article" date="2014" name="Proc. Natl. Acad. Sci. U.S.A.">
        <title>Functional type 2 photosynthetic reaction centers found in the rare bacterial phylum Gemmatimonadetes.</title>
        <authorList>
            <person name="Zeng Y."/>
            <person name="Feng F."/>
            <person name="Medova H."/>
            <person name="Dean J."/>
            <person name="Koblizek M."/>
        </authorList>
    </citation>
    <scope>NUCLEOTIDE SEQUENCE [LARGE SCALE GENOMIC DNA]</scope>
    <source>
        <strain evidence="15 16">AP64</strain>
    </source>
</reference>
<evidence type="ECO:0000256" key="10">
    <source>
        <dbReference type="PROSITE-ProRule" id="PRU01360"/>
    </source>
</evidence>
<dbReference type="SUPFAM" id="SSF49464">
    <property type="entry name" value="Carboxypeptidase regulatory domain-like"/>
    <property type="match status" value="1"/>
</dbReference>
<dbReference type="SUPFAM" id="SSF56935">
    <property type="entry name" value="Porins"/>
    <property type="match status" value="1"/>
</dbReference>
<evidence type="ECO:0000256" key="5">
    <source>
        <dbReference type="ARBA" id="ARBA00022729"/>
    </source>
</evidence>
<evidence type="ECO:0000256" key="1">
    <source>
        <dbReference type="ARBA" id="ARBA00004571"/>
    </source>
</evidence>
<dbReference type="AlphaFoldDB" id="A0A143BL24"/>
<dbReference type="Gene3D" id="2.60.40.1120">
    <property type="entry name" value="Carboxypeptidase-like, regulatory domain"/>
    <property type="match status" value="1"/>
</dbReference>
<dbReference type="PANTHER" id="PTHR30069:SF29">
    <property type="entry name" value="HEMOGLOBIN AND HEMOGLOBIN-HAPTOGLOBIN-BINDING PROTEIN 1-RELATED"/>
    <property type="match status" value="1"/>
</dbReference>
<keyword evidence="3 10" id="KW-1134">Transmembrane beta strand</keyword>
<comment type="similarity">
    <text evidence="10 11">Belongs to the TonB-dependent receptor family.</text>
</comment>
<evidence type="ECO:0000256" key="8">
    <source>
        <dbReference type="ARBA" id="ARBA00023170"/>
    </source>
</evidence>
<dbReference type="GO" id="GO:0009279">
    <property type="term" value="C:cell outer membrane"/>
    <property type="evidence" value="ECO:0007669"/>
    <property type="project" value="UniProtKB-SubCell"/>
</dbReference>
<accession>A0A143BL24</accession>
<evidence type="ECO:0000313" key="16">
    <source>
        <dbReference type="Proteomes" id="UP000076404"/>
    </source>
</evidence>
<dbReference type="InterPro" id="IPR000531">
    <property type="entry name" value="Beta-barrel_TonB"/>
</dbReference>
<evidence type="ECO:0000313" key="15">
    <source>
        <dbReference type="EMBL" id="AMW05210.1"/>
    </source>
</evidence>
<dbReference type="InterPro" id="IPR039426">
    <property type="entry name" value="TonB-dep_rcpt-like"/>
</dbReference>
<keyword evidence="7 10" id="KW-0472">Membrane</keyword>
<keyword evidence="8" id="KW-0675">Receptor</keyword>
<reference evidence="15 16" key="2">
    <citation type="journal article" date="2016" name="Environ. Microbiol. Rep.">
        <title>Metagenomic evidence for the presence of phototrophic Gemmatimonadetes bacteria in diverse environments.</title>
        <authorList>
            <person name="Zeng Y."/>
            <person name="Baumbach J."/>
            <person name="Barbosa E.G."/>
            <person name="Azevedo V."/>
            <person name="Zhang C."/>
            <person name="Koblizek M."/>
        </authorList>
    </citation>
    <scope>NUCLEOTIDE SEQUENCE [LARGE SCALE GENOMIC DNA]</scope>
    <source>
        <strain evidence="15 16">AP64</strain>
    </source>
</reference>
<name>A0A143BL24_9BACT</name>
<keyword evidence="9 10" id="KW-0998">Cell outer membrane</keyword>